<dbReference type="SUPFAM" id="SSF46894">
    <property type="entry name" value="C-terminal effector domain of the bipartite response regulators"/>
    <property type="match status" value="1"/>
</dbReference>
<dbReference type="PANTHER" id="PTHR30385:SF1">
    <property type="entry name" value="RNA POLYMERASE SIGMA-H FACTOR"/>
    <property type="match status" value="1"/>
</dbReference>
<dbReference type="Gene3D" id="1.10.10.10">
    <property type="entry name" value="Winged helix-like DNA-binding domain superfamily/Winged helix DNA-binding domain"/>
    <property type="match status" value="1"/>
</dbReference>
<dbReference type="InterPro" id="IPR013249">
    <property type="entry name" value="RNA_pol_sigma70_r4_t2"/>
</dbReference>
<evidence type="ECO:0000256" key="3">
    <source>
        <dbReference type="ARBA" id="ARBA00023015"/>
    </source>
</evidence>
<dbReference type="InterPro" id="IPR013325">
    <property type="entry name" value="RNA_pol_sigma_r2"/>
</dbReference>
<evidence type="ECO:0000256" key="1">
    <source>
        <dbReference type="ARBA" id="ARBA00007788"/>
    </source>
</evidence>
<accession>A0A4Z0YBJ1</accession>
<dbReference type="InterPro" id="IPR007627">
    <property type="entry name" value="RNA_pol_sigma70_r2"/>
</dbReference>
<dbReference type="GO" id="GO:0016987">
    <property type="term" value="F:sigma factor activity"/>
    <property type="evidence" value="ECO:0007669"/>
    <property type="project" value="UniProtKB-KW"/>
</dbReference>
<dbReference type="SUPFAM" id="SSF88946">
    <property type="entry name" value="Sigma2 domain of RNA polymerase sigma factors"/>
    <property type="match status" value="1"/>
</dbReference>
<evidence type="ECO:0000313" key="11">
    <source>
        <dbReference type="Proteomes" id="UP000297714"/>
    </source>
</evidence>
<dbReference type="GO" id="GO:0003677">
    <property type="term" value="F:DNA binding"/>
    <property type="evidence" value="ECO:0007669"/>
    <property type="project" value="UniProtKB-KW"/>
</dbReference>
<keyword evidence="5" id="KW-0238">DNA-binding</keyword>
<sequence>MVVHDHCNEMADCTDDQLVSLVSDGNSDAFVELTARYMSLIRAKAAPFCSTMLEADDLYQEGLMGLLNAARTYDASGKAGFRTYAGVCIQNRIIMAYRTSGRKNLPLHNSVSLNDDGAHVDISNCAMDPETLLMDSESFKATQQYIRQLLSKLEQQVLMLYLGGCSYGQIAEKLGVTSKAVDNALQRVRLKLKQLL</sequence>
<dbReference type="PANTHER" id="PTHR30385">
    <property type="entry name" value="SIGMA FACTOR F FLAGELLAR"/>
    <property type="match status" value="1"/>
</dbReference>
<dbReference type="EMBL" id="SRMQ01000007">
    <property type="protein sequence ID" value="TGJ76173.1"/>
    <property type="molecule type" value="Genomic_DNA"/>
</dbReference>
<dbReference type="InterPro" id="IPR014284">
    <property type="entry name" value="RNA_pol_sigma-70_dom"/>
</dbReference>
<dbReference type="Gene3D" id="1.10.1740.10">
    <property type="match status" value="1"/>
</dbReference>
<evidence type="ECO:0000256" key="6">
    <source>
        <dbReference type="ARBA" id="ARBA00023163"/>
    </source>
</evidence>
<feature type="domain" description="RNA polymerase sigma factor 70 region 4 type 2" evidence="9">
    <location>
        <begin position="150"/>
        <end position="192"/>
    </location>
</feature>
<dbReference type="Proteomes" id="UP000297714">
    <property type="component" value="Unassembled WGS sequence"/>
</dbReference>
<dbReference type="GO" id="GO:0006352">
    <property type="term" value="P:DNA-templated transcription initiation"/>
    <property type="evidence" value="ECO:0007669"/>
    <property type="project" value="InterPro"/>
</dbReference>
<dbReference type="Pfam" id="PF04542">
    <property type="entry name" value="Sigma70_r2"/>
    <property type="match status" value="1"/>
</dbReference>
<name>A0A4Z0YBJ1_9FIRM</name>
<feature type="domain" description="RNA polymerase sigma-70 region 2" evidence="8">
    <location>
        <begin position="35"/>
        <end position="102"/>
    </location>
</feature>
<keyword evidence="4" id="KW-0731">Sigma factor</keyword>
<evidence type="ECO:0000313" key="10">
    <source>
        <dbReference type="EMBL" id="TGJ76173.1"/>
    </source>
</evidence>
<evidence type="ECO:0000259" key="9">
    <source>
        <dbReference type="Pfam" id="PF08281"/>
    </source>
</evidence>
<comment type="similarity">
    <text evidence="1">Belongs to the sigma-70 factor family.</text>
</comment>
<proteinExistence type="inferred from homology"/>
<dbReference type="InterPro" id="IPR016371">
    <property type="entry name" value="RNA_pol_sigma-H_factor"/>
</dbReference>
<dbReference type="PIRSF" id="PIRSF002939">
    <property type="entry name" value="RNA_polymerase_sigma-H_factor"/>
    <property type="match status" value="1"/>
</dbReference>
<dbReference type="Pfam" id="PF08281">
    <property type="entry name" value="Sigma70_r4_2"/>
    <property type="match status" value="1"/>
</dbReference>
<gene>
    <name evidence="10" type="primary">sigH</name>
    <name evidence="10" type="ORF">CAGA_16340</name>
</gene>
<dbReference type="NCBIfam" id="TIGR02937">
    <property type="entry name" value="sigma70-ECF"/>
    <property type="match status" value="1"/>
</dbReference>
<comment type="caution">
    <text evidence="10">The sequence shown here is derived from an EMBL/GenBank/DDBJ whole genome shotgun (WGS) entry which is preliminary data.</text>
</comment>
<evidence type="ECO:0000256" key="7">
    <source>
        <dbReference type="ARBA" id="ARBA00024701"/>
    </source>
</evidence>
<dbReference type="AlphaFoldDB" id="A0A4Z0YBJ1"/>
<dbReference type="InterPro" id="IPR016032">
    <property type="entry name" value="Sig_transdc_resp-reg_C-effctor"/>
</dbReference>
<evidence type="ECO:0000256" key="4">
    <source>
        <dbReference type="ARBA" id="ARBA00023082"/>
    </source>
</evidence>
<protein>
    <recommendedName>
        <fullName evidence="2">RNA polymerase sigma factor SigS</fullName>
    </recommendedName>
</protein>
<evidence type="ECO:0000256" key="5">
    <source>
        <dbReference type="ARBA" id="ARBA00023125"/>
    </source>
</evidence>
<reference evidence="10 11" key="1">
    <citation type="submission" date="2019-04" db="EMBL/GenBank/DDBJ databases">
        <authorList>
            <person name="Poehlein A."/>
            <person name="Bengelsdorf F.R."/>
            <person name="Duerre P."/>
            <person name="Daniel R."/>
        </authorList>
    </citation>
    <scope>NUCLEOTIDE SEQUENCE [LARGE SCALE GENOMIC DNA]</scope>
    <source>
        <strain evidence="10 11">BS-1</strain>
    </source>
</reference>
<organism evidence="10 11">
    <name type="scientific">Caproiciproducens galactitolivorans</name>
    <dbReference type="NCBI Taxonomy" id="642589"/>
    <lineage>
        <taxon>Bacteria</taxon>
        <taxon>Bacillati</taxon>
        <taxon>Bacillota</taxon>
        <taxon>Clostridia</taxon>
        <taxon>Eubacteriales</taxon>
        <taxon>Acutalibacteraceae</taxon>
        <taxon>Caproiciproducens</taxon>
    </lineage>
</organism>
<dbReference type="RefSeq" id="WP_243112991.1">
    <property type="nucleotide sequence ID" value="NZ_JAJUFJ010000013.1"/>
</dbReference>
<dbReference type="InterPro" id="IPR036388">
    <property type="entry name" value="WH-like_DNA-bd_sf"/>
</dbReference>
<keyword evidence="3" id="KW-0805">Transcription regulation</keyword>
<comment type="function">
    <text evidence="7">Sigma factors are initiation factors that promote the attachment of RNA polymerase to specific initiation sites and are then released. Sigma-S contributes to the protection against external stress, thus playing a role in cellular fitness and survival.</text>
</comment>
<evidence type="ECO:0000259" key="8">
    <source>
        <dbReference type="Pfam" id="PF04542"/>
    </source>
</evidence>
<evidence type="ECO:0000256" key="2">
    <source>
        <dbReference type="ARBA" id="ARBA00021245"/>
    </source>
</evidence>
<keyword evidence="11" id="KW-1185">Reference proteome</keyword>
<keyword evidence="6" id="KW-0804">Transcription</keyword>